<protein>
    <submittedName>
        <fullName evidence="2">Uncharacterized protein</fullName>
    </submittedName>
</protein>
<evidence type="ECO:0000256" key="1">
    <source>
        <dbReference type="SAM" id="Phobius"/>
    </source>
</evidence>
<keyword evidence="1" id="KW-0812">Transmembrane</keyword>
<gene>
    <name evidence="2" type="ORF">PHYBOEH_001123</name>
</gene>
<dbReference type="AlphaFoldDB" id="A0A8T1V745"/>
<organism evidence="2 3">
    <name type="scientific">Phytophthora boehmeriae</name>
    <dbReference type="NCBI Taxonomy" id="109152"/>
    <lineage>
        <taxon>Eukaryota</taxon>
        <taxon>Sar</taxon>
        <taxon>Stramenopiles</taxon>
        <taxon>Oomycota</taxon>
        <taxon>Peronosporomycetes</taxon>
        <taxon>Peronosporales</taxon>
        <taxon>Peronosporaceae</taxon>
        <taxon>Phytophthora</taxon>
    </lineage>
</organism>
<keyword evidence="1" id="KW-1133">Transmembrane helix</keyword>
<accession>A0A8T1V745</accession>
<feature type="transmembrane region" description="Helical" evidence="1">
    <location>
        <begin position="74"/>
        <end position="96"/>
    </location>
</feature>
<proteinExistence type="predicted"/>
<evidence type="ECO:0000313" key="3">
    <source>
        <dbReference type="Proteomes" id="UP000693981"/>
    </source>
</evidence>
<dbReference type="Proteomes" id="UP000693981">
    <property type="component" value="Unassembled WGS sequence"/>
</dbReference>
<keyword evidence="3" id="KW-1185">Reference proteome</keyword>
<comment type="caution">
    <text evidence="2">The sequence shown here is derived from an EMBL/GenBank/DDBJ whole genome shotgun (WGS) entry which is preliminary data.</text>
</comment>
<dbReference type="OrthoDB" id="105893at2759"/>
<feature type="transmembrane region" description="Helical" evidence="1">
    <location>
        <begin position="234"/>
        <end position="256"/>
    </location>
</feature>
<keyword evidence="1" id="KW-0472">Membrane</keyword>
<feature type="transmembrane region" description="Helical" evidence="1">
    <location>
        <begin position="268"/>
        <end position="288"/>
    </location>
</feature>
<reference evidence="2" key="1">
    <citation type="submission" date="2021-02" db="EMBL/GenBank/DDBJ databases">
        <authorList>
            <person name="Palmer J.M."/>
        </authorList>
    </citation>
    <scope>NUCLEOTIDE SEQUENCE</scope>
    <source>
        <strain evidence="2">SCRP23</strain>
    </source>
</reference>
<name>A0A8T1V745_9STRA</name>
<feature type="transmembrane region" description="Helical" evidence="1">
    <location>
        <begin position="128"/>
        <end position="153"/>
    </location>
</feature>
<evidence type="ECO:0000313" key="2">
    <source>
        <dbReference type="EMBL" id="KAG7377092.1"/>
    </source>
</evidence>
<sequence length="535" mass="59785">MRSLLDEAKDVEVYDAPKPTLKPGGTTGKELAGPVVSKVLSSGKVSSRPNKVFAGETGGNDSVASHPSVPFKSIYLQGILAIVVCICLVWNFWLIVLNISPNYTINRVMDTESFDNGFFWLFVNPPSYLLWFVVIGLSVVSLGYIAILIKMIVGFKFAIRALPSQSPSKYDSIKQQAASRISSLKDAALATKMVASIAKADGSSKQHIKLLLKVSDLAFETVLLVQVLESGSPSVIIAFFTMVVASNALMCAALMFRSFARIRLVETLVDLLFDMLVAVGCPMLVLLYCLSTFNFPRDKLAVNLEVFPPGWFEQQASVIADPVQTAVIYKVLKSLRISSLLNFFARMGVQASLYLRLQELVRLIYNPKKQRILLPDDLRRCTEMRHLTLEYTHTQTLPDWIKNYTKLEFLHLESKFTSPFVMLPEDMFDNMASLTFIHLAAFIPMQRLPSFQGLTNLKSLTLAVFLMLEELPDLTSLQHLERLLVTCIPSLDSLPDLEPVKNVNMRCAKFIRSGGHRQRRVCLPIDKSPLLHLSS</sequence>
<dbReference type="EMBL" id="JAGDFL010001217">
    <property type="protein sequence ID" value="KAG7377092.1"/>
    <property type="molecule type" value="Genomic_DNA"/>
</dbReference>